<protein>
    <submittedName>
        <fullName evidence="1">Uncharacterized protein</fullName>
    </submittedName>
</protein>
<accession>A0A0B1RYB0</accession>
<dbReference type="EMBL" id="KN612171">
    <property type="protein sequence ID" value="KHJ76020.1"/>
    <property type="molecule type" value="Genomic_DNA"/>
</dbReference>
<organism evidence="1 2">
    <name type="scientific">Oesophagostomum dentatum</name>
    <name type="common">Nodular worm</name>
    <dbReference type="NCBI Taxonomy" id="61180"/>
    <lineage>
        <taxon>Eukaryota</taxon>
        <taxon>Metazoa</taxon>
        <taxon>Ecdysozoa</taxon>
        <taxon>Nematoda</taxon>
        <taxon>Chromadorea</taxon>
        <taxon>Rhabditida</taxon>
        <taxon>Rhabditina</taxon>
        <taxon>Rhabditomorpha</taxon>
        <taxon>Strongyloidea</taxon>
        <taxon>Strongylidae</taxon>
        <taxon>Oesophagostomum</taxon>
    </lineage>
</organism>
<evidence type="ECO:0000313" key="1">
    <source>
        <dbReference type="EMBL" id="KHJ76020.1"/>
    </source>
</evidence>
<dbReference type="Gene3D" id="3.90.1150.10">
    <property type="entry name" value="Aspartate Aminotransferase, domain 1"/>
    <property type="match status" value="1"/>
</dbReference>
<reference evidence="1 2" key="1">
    <citation type="submission" date="2014-03" db="EMBL/GenBank/DDBJ databases">
        <title>Draft genome of the hookworm Oesophagostomum dentatum.</title>
        <authorList>
            <person name="Mitreva M."/>
        </authorList>
    </citation>
    <scope>NUCLEOTIDE SEQUENCE [LARGE SCALE GENOMIC DNA]</scope>
    <source>
        <strain evidence="1 2">OD-Hann</strain>
    </source>
</reference>
<dbReference type="InterPro" id="IPR015422">
    <property type="entry name" value="PyrdxlP-dep_Trfase_small"/>
</dbReference>
<dbReference type="Proteomes" id="UP000053660">
    <property type="component" value="Unassembled WGS sequence"/>
</dbReference>
<name>A0A0B1RYB0_OESDE</name>
<dbReference type="AlphaFoldDB" id="A0A0B1RYB0"/>
<gene>
    <name evidence="1" type="ORF">OESDEN_24361</name>
</gene>
<proteinExistence type="predicted"/>
<evidence type="ECO:0000313" key="2">
    <source>
        <dbReference type="Proteomes" id="UP000053660"/>
    </source>
</evidence>
<dbReference type="OrthoDB" id="5832950at2759"/>
<keyword evidence="2" id="KW-1185">Reference proteome</keyword>
<sequence length="53" mass="6188">MEITRLLAHYNCVAEQLCQMELPFYPAVGGCFVMVDFRKHMRSQTFADELSLF</sequence>